<dbReference type="EMBL" id="GEDG01024273">
    <property type="protein sequence ID" value="JAP16099.1"/>
    <property type="molecule type" value="Transcribed_RNA"/>
</dbReference>
<protein>
    <submittedName>
        <fullName evidence="1">Putative ovule protein</fullName>
    </submittedName>
</protein>
<reference evidence="1" key="1">
    <citation type="submission" date="2015-12" db="EMBL/GenBank/DDBJ databases">
        <title>Gene expression during late stages of embryo sac development: a critical building block for successful pollen-pistil interactions.</title>
        <authorList>
            <person name="Liu Y."/>
            <person name="Joly V."/>
            <person name="Sabar M."/>
            <person name="Matton D.P."/>
        </authorList>
    </citation>
    <scope>NUCLEOTIDE SEQUENCE</scope>
</reference>
<sequence length="70" mass="8170">MRSFKTFLPHVSKISKMAHQFFLTKRAKSLLTERFSSDKIDVVTPLKNIKITAGPKKNFFFFKIAVVNFF</sequence>
<evidence type="ECO:0000313" key="1">
    <source>
        <dbReference type="EMBL" id="JAP16099.1"/>
    </source>
</evidence>
<organism evidence="1">
    <name type="scientific">Solanum chacoense</name>
    <name type="common">Chaco potato</name>
    <dbReference type="NCBI Taxonomy" id="4108"/>
    <lineage>
        <taxon>Eukaryota</taxon>
        <taxon>Viridiplantae</taxon>
        <taxon>Streptophyta</taxon>
        <taxon>Embryophyta</taxon>
        <taxon>Tracheophyta</taxon>
        <taxon>Spermatophyta</taxon>
        <taxon>Magnoliopsida</taxon>
        <taxon>eudicotyledons</taxon>
        <taxon>Gunneridae</taxon>
        <taxon>Pentapetalae</taxon>
        <taxon>asterids</taxon>
        <taxon>lamiids</taxon>
        <taxon>Solanales</taxon>
        <taxon>Solanaceae</taxon>
        <taxon>Solanoideae</taxon>
        <taxon>Solaneae</taxon>
        <taxon>Solanum</taxon>
    </lineage>
</organism>
<accession>A0A0V0H7C1</accession>
<proteinExistence type="predicted"/>
<name>A0A0V0H7C1_SOLCH</name>
<dbReference type="AlphaFoldDB" id="A0A0V0H7C1"/>